<keyword evidence="4 6" id="KW-1133">Transmembrane helix</keyword>
<feature type="transmembrane region" description="Helical" evidence="6">
    <location>
        <begin position="151"/>
        <end position="173"/>
    </location>
</feature>
<proteinExistence type="predicted"/>
<evidence type="ECO:0000313" key="7">
    <source>
        <dbReference type="EMBL" id="TDK58769.1"/>
    </source>
</evidence>
<evidence type="ECO:0000313" key="8">
    <source>
        <dbReference type="Proteomes" id="UP000295132"/>
    </source>
</evidence>
<evidence type="ECO:0000256" key="4">
    <source>
        <dbReference type="ARBA" id="ARBA00022989"/>
    </source>
</evidence>
<feature type="transmembrane region" description="Helical" evidence="6">
    <location>
        <begin position="38"/>
        <end position="57"/>
    </location>
</feature>
<evidence type="ECO:0000256" key="6">
    <source>
        <dbReference type="SAM" id="Phobius"/>
    </source>
</evidence>
<feature type="transmembrane region" description="Helical" evidence="6">
    <location>
        <begin position="63"/>
        <end position="84"/>
    </location>
</feature>
<accession>A0A4R5VLR5</accession>
<dbReference type="CDD" id="cd06580">
    <property type="entry name" value="TM_PBP1_transp_TpRbsC_like"/>
    <property type="match status" value="1"/>
</dbReference>
<feature type="transmembrane region" description="Helical" evidence="6">
    <location>
        <begin position="232"/>
        <end position="258"/>
    </location>
</feature>
<reference evidence="7 8" key="1">
    <citation type="submission" date="2019-03" db="EMBL/GenBank/DDBJ databases">
        <title>Bacillus niacini sp. nov. a Nicotinate-Metabolizing Mesophile Isolated from Soil.</title>
        <authorList>
            <person name="Zhang G."/>
        </authorList>
    </citation>
    <scope>NUCLEOTIDE SEQUENCE [LARGE SCALE GENOMIC DNA]</scope>
    <source>
        <strain evidence="7 8">WN066</strain>
    </source>
</reference>
<dbReference type="AlphaFoldDB" id="A0A4R5VLR5"/>
<gene>
    <name evidence="7" type="ORF">E2K98_21380</name>
</gene>
<sequence length="306" mass="32941">MEQLFDVSLLSSTIRMVAPILLAALGGMLCTRVGIFNVGLEGLIITGAFTAVVGNYYTHNLILAVLMAAASSVLLSLLFGFMTIKMKANEIVVGVAINFLGLGLTTFFLRTIFHVKGAYYNKDMEGLPHWKIPVIDKIPFLGDVFSGHSPFVYLAIILAILFYIFFYKTVAGFRMLAVGFNAAASKTVGIKVQTWQYLAIALCGALCGLAGAQLSLGQVTMFSEGMSSGRGFIALVAMMLGQSHPIGVLASSLLFGLMDALSTRLQGLSVPTQFTMMIPFVLTLLAMFFLKDKGVDQNQSGQQSSR</sequence>
<dbReference type="InterPro" id="IPR001851">
    <property type="entry name" value="ABC_transp_permease"/>
</dbReference>
<organism evidence="7 8">
    <name type="scientific">Bacillus salipaludis</name>
    <dbReference type="NCBI Taxonomy" id="2547811"/>
    <lineage>
        <taxon>Bacteria</taxon>
        <taxon>Bacillati</taxon>
        <taxon>Bacillota</taxon>
        <taxon>Bacilli</taxon>
        <taxon>Bacillales</taxon>
        <taxon>Bacillaceae</taxon>
        <taxon>Bacillus</taxon>
    </lineage>
</organism>
<dbReference type="PANTHER" id="PTHR43370">
    <property type="entry name" value="SUGAR ABC TRANSPORTER INTEGRAL MEMBRANE PROTEIN-RELATED"/>
    <property type="match status" value="1"/>
</dbReference>
<feature type="transmembrane region" description="Helical" evidence="6">
    <location>
        <begin position="270"/>
        <end position="290"/>
    </location>
</feature>
<dbReference type="EMBL" id="SMYO01000011">
    <property type="protein sequence ID" value="TDK58769.1"/>
    <property type="molecule type" value="Genomic_DNA"/>
</dbReference>
<keyword evidence="2" id="KW-1003">Cell membrane</keyword>
<dbReference type="RefSeq" id="WP_133337754.1">
    <property type="nucleotide sequence ID" value="NZ_SMYO01000011.1"/>
</dbReference>
<feature type="transmembrane region" description="Helical" evidence="6">
    <location>
        <begin position="12"/>
        <end position="31"/>
    </location>
</feature>
<evidence type="ECO:0000256" key="5">
    <source>
        <dbReference type="ARBA" id="ARBA00023136"/>
    </source>
</evidence>
<dbReference type="Pfam" id="PF02653">
    <property type="entry name" value="BPD_transp_2"/>
    <property type="match status" value="1"/>
</dbReference>
<feature type="transmembrane region" description="Helical" evidence="6">
    <location>
        <begin position="194"/>
        <end position="212"/>
    </location>
</feature>
<feature type="transmembrane region" description="Helical" evidence="6">
    <location>
        <begin position="91"/>
        <end position="113"/>
    </location>
</feature>
<evidence type="ECO:0000256" key="3">
    <source>
        <dbReference type="ARBA" id="ARBA00022692"/>
    </source>
</evidence>
<keyword evidence="3 6" id="KW-0812">Transmembrane</keyword>
<name>A0A4R5VLR5_9BACI</name>
<dbReference type="GO" id="GO:0022857">
    <property type="term" value="F:transmembrane transporter activity"/>
    <property type="evidence" value="ECO:0007669"/>
    <property type="project" value="InterPro"/>
</dbReference>
<dbReference type="PANTHER" id="PTHR43370:SF1">
    <property type="entry name" value="GUANOSINE ABC TRANSPORTER PERMEASE PROTEIN NUPQ"/>
    <property type="match status" value="1"/>
</dbReference>
<comment type="subcellular location">
    <subcellularLocation>
        <location evidence="1">Cell membrane</location>
        <topology evidence="1">Multi-pass membrane protein</topology>
    </subcellularLocation>
</comment>
<evidence type="ECO:0000256" key="2">
    <source>
        <dbReference type="ARBA" id="ARBA00022475"/>
    </source>
</evidence>
<keyword evidence="5 6" id="KW-0472">Membrane</keyword>
<protein>
    <submittedName>
        <fullName evidence="7">ABC transporter permease</fullName>
    </submittedName>
</protein>
<dbReference type="Proteomes" id="UP000295132">
    <property type="component" value="Unassembled WGS sequence"/>
</dbReference>
<dbReference type="GO" id="GO:0005886">
    <property type="term" value="C:plasma membrane"/>
    <property type="evidence" value="ECO:0007669"/>
    <property type="project" value="UniProtKB-SubCell"/>
</dbReference>
<comment type="caution">
    <text evidence="7">The sequence shown here is derived from an EMBL/GenBank/DDBJ whole genome shotgun (WGS) entry which is preliminary data.</text>
</comment>
<evidence type="ECO:0000256" key="1">
    <source>
        <dbReference type="ARBA" id="ARBA00004651"/>
    </source>
</evidence>